<keyword evidence="6 7" id="KW-0472">Membrane</keyword>
<evidence type="ECO:0000256" key="2">
    <source>
        <dbReference type="ARBA" id="ARBA00022448"/>
    </source>
</evidence>
<evidence type="ECO:0000313" key="9">
    <source>
        <dbReference type="EMBL" id="MBE9029352.1"/>
    </source>
</evidence>
<feature type="transmembrane region" description="Helical" evidence="7">
    <location>
        <begin position="305"/>
        <end position="323"/>
    </location>
</feature>
<feature type="transmembrane region" description="Helical" evidence="7">
    <location>
        <begin position="93"/>
        <end position="114"/>
    </location>
</feature>
<dbReference type="NCBIfam" id="TIGR01726">
    <property type="entry name" value="HEQRo_perm_3TM"/>
    <property type="match status" value="1"/>
</dbReference>
<comment type="subcellular location">
    <subcellularLocation>
        <location evidence="1 7">Cell membrane</location>
        <topology evidence="1 7">Multi-pass membrane protein</topology>
    </subcellularLocation>
</comment>
<feature type="transmembrane region" description="Helical" evidence="7">
    <location>
        <begin position="126"/>
        <end position="154"/>
    </location>
</feature>
<proteinExistence type="inferred from homology"/>
<keyword evidence="4 7" id="KW-0812">Transmembrane</keyword>
<dbReference type="PROSITE" id="PS50928">
    <property type="entry name" value="ABC_TM1"/>
    <property type="match status" value="1"/>
</dbReference>
<keyword evidence="3" id="KW-1003">Cell membrane</keyword>
<gene>
    <name evidence="9" type="ORF">IQ266_06195</name>
</gene>
<evidence type="ECO:0000256" key="3">
    <source>
        <dbReference type="ARBA" id="ARBA00022475"/>
    </source>
</evidence>
<feature type="domain" description="ABC transmembrane type-1" evidence="8">
    <location>
        <begin position="130"/>
        <end position="324"/>
    </location>
</feature>
<dbReference type="PANTHER" id="PTHR30614">
    <property type="entry name" value="MEMBRANE COMPONENT OF AMINO ACID ABC TRANSPORTER"/>
    <property type="match status" value="1"/>
</dbReference>
<keyword evidence="10" id="KW-1185">Reference proteome</keyword>
<keyword evidence="2 7" id="KW-0813">Transport</keyword>
<organism evidence="9 10">
    <name type="scientific">Romeriopsis navalis LEGE 11480</name>
    <dbReference type="NCBI Taxonomy" id="2777977"/>
    <lineage>
        <taxon>Bacteria</taxon>
        <taxon>Bacillati</taxon>
        <taxon>Cyanobacteriota</taxon>
        <taxon>Cyanophyceae</taxon>
        <taxon>Leptolyngbyales</taxon>
        <taxon>Leptolyngbyaceae</taxon>
        <taxon>Romeriopsis</taxon>
        <taxon>Romeriopsis navalis</taxon>
    </lineage>
</organism>
<reference evidence="9" key="1">
    <citation type="submission" date="2020-10" db="EMBL/GenBank/DDBJ databases">
        <authorList>
            <person name="Castelo-Branco R."/>
            <person name="Eusebio N."/>
            <person name="Adriana R."/>
            <person name="Vieira A."/>
            <person name="Brugerolle De Fraissinette N."/>
            <person name="Rezende De Castro R."/>
            <person name="Schneider M.P."/>
            <person name="Vasconcelos V."/>
            <person name="Leao P.N."/>
        </authorList>
    </citation>
    <scope>NUCLEOTIDE SEQUENCE</scope>
    <source>
        <strain evidence="9">LEGE 11480</strain>
    </source>
</reference>
<dbReference type="InterPro" id="IPR035906">
    <property type="entry name" value="MetI-like_sf"/>
</dbReference>
<dbReference type="GO" id="GO:0006865">
    <property type="term" value="P:amino acid transport"/>
    <property type="evidence" value="ECO:0007669"/>
    <property type="project" value="TreeGrafter"/>
</dbReference>
<evidence type="ECO:0000259" key="8">
    <source>
        <dbReference type="PROSITE" id="PS50928"/>
    </source>
</evidence>
<evidence type="ECO:0000256" key="6">
    <source>
        <dbReference type="ARBA" id="ARBA00023136"/>
    </source>
</evidence>
<evidence type="ECO:0000256" key="4">
    <source>
        <dbReference type="ARBA" id="ARBA00022692"/>
    </source>
</evidence>
<dbReference type="GO" id="GO:0043190">
    <property type="term" value="C:ATP-binding cassette (ABC) transporter complex"/>
    <property type="evidence" value="ECO:0007669"/>
    <property type="project" value="InterPro"/>
</dbReference>
<dbReference type="InterPro" id="IPR000515">
    <property type="entry name" value="MetI-like"/>
</dbReference>
<evidence type="ECO:0000256" key="5">
    <source>
        <dbReference type="ARBA" id="ARBA00022989"/>
    </source>
</evidence>
<dbReference type="GO" id="GO:0022857">
    <property type="term" value="F:transmembrane transporter activity"/>
    <property type="evidence" value="ECO:0007669"/>
    <property type="project" value="InterPro"/>
</dbReference>
<feature type="transmembrane region" description="Helical" evidence="7">
    <location>
        <begin position="175"/>
        <end position="196"/>
    </location>
</feature>
<protein>
    <submittedName>
        <fullName evidence="9">Amino acid ABC transporter permease</fullName>
    </submittedName>
</protein>
<dbReference type="Gene3D" id="1.10.3720.10">
    <property type="entry name" value="MetI-like"/>
    <property type="match status" value="1"/>
</dbReference>
<dbReference type="InterPro" id="IPR010065">
    <property type="entry name" value="AA_ABC_transptr_permease_3TM"/>
</dbReference>
<dbReference type="AlphaFoldDB" id="A0A928VKJ6"/>
<evidence type="ECO:0000313" key="10">
    <source>
        <dbReference type="Proteomes" id="UP000625316"/>
    </source>
</evidence>
<evidence type="ECO:0000256" key="1">
    <source>
        <dbReference type="ARBA" id="ARBA00004651"/>
    </source>
</evidence>
<sequence length="331" mass="37336">MEWLKKNLFNTWYNTLLTIVSVVLVVWIAQGLLNWVFRLANWSVVLENVRLFLVGRYPTQQLWRLWLVLGLVLLQPLLLLLQAWVPKGKLRQILQWVSWALLPLALLLTFWLLGGGFGLRTVRSSFWGGLTLTLLVALVSVVLAFPFSIFLALGRQSKLPIVRWVCTAYIEIVRGLPLIGILFMAQVMLPLVLPSAWRLDRLLRAIAGLVLFNAAYLAENVRGGLQSIPPGQVDASQALGLNTVQTLRLIVLPQALRLVLPAIVGQFISMFKDTSLLALFSLFELTGIARSILSQPDFLGRNAEVFLFIGLVYWVFCYGMSLVSRRLEQQN</sequence>
<dbReference type="Proteomes" id="UP000625316">
    <property type="component" value="Unassembled WGS sequence"/>
</dbReference>
<dbReference type="PANTHER" id="PTHR30614:SF41">
    <property type="entry name" value="INNER MEMBRANE AMINO-ACID ABC TRANSPORTER PERMEASE PROTEIN YHDY"/>
    <property type="match status" value="1"/>
</dbReference>
<keyword evidence="5 7" id="KW-1133">Transmembrane helix</keyword>
<dbReference type="SUPFAM" id="SSF161098">
    <property type="entry name" value="MetI-like"/>
    <property type="match status" value="1"/>
</dbReference>
<feature type="transmembrane region" description="Helical" evidence="7">
    <location>
        <begin position="12"/>
        <end position="37"/>
    </location>
</feature>
<name>A0A928VKJ6_9CYAN</name>
<comment type="similarity">
    <text evidence="7">Belongs to the binding-protein-dependent transport system permease family.</text>
</comment>
<accession>A0A928VKJ6</accession>
<dbReference type="Pfam" id="PF00528">
    <property type="entry name" value="BPD_transp_1"/>
    <property type="match status" value="1"/>
</dbReference>
<comment type="caution">
    <text evidence="9">The sequence shown here is derived from an EMBL/GenBank/DDBJ whole genome shotgun (WGS) entry which is preliminary data.</text>
</comment>
<dbReference type="CDD" id="cd06261">
    <property type="entry name" value="TM_PBP2"/>
    <property type="match status" value="1"/>
</dbReference>
<feature type="transmembrane region" description="Helical" evidence="7">
    <location>
        <begin position="63"/>
        <end position="81"/>
    </location>
</feature>
<dbReference type="InterPro" id="IPR043429">
    <property type="entry name" value="ArtM/GltK/GlnP/TcyL/YhdX-like"/>
</dbReference>
<evidence type="ECO:0000256" key="7">
    <source>
        <dbReference type="RuleBase" id="RU363032"/>
    </source>
</evidence>
<dbReference type="EMBL" id="JADEXQ010000014">
    <property type="protein sequence ID" value="MBE9029352.1"/>
    <property type="molecule type" value="Genomic_DNA"/>
</dbReference>